<dbReference type="InterPro" id="IPR003200">
    <property type="entry name" value="Nict_dMeBzImd_PRibTrfase"/>
</dbReference>
<comment type="pathway">
    <text evidence="1 10">Nucleoside biosynthesis; alpha-ribazole biosynthesis; alpha-ribazole from 5,6-dimethylbenzimidazole: step 1/2.</text>
</comment>
<evidence type="ECO:0000256" key="9">
    <source>
        <dbReference type="ARBA" id="ARBA00047340"/>
    </source>
</evidence>
<evidence type="ECO:0000256" key="10">
    <source>
        <dbReference type="HAMAP-Rule" id="MF_00230"/>
    </source>
</evidence>
<proteinExistence type="inferred from homology"/>
<protein>
    <recommendedName>
        <fullName evidence="4 10">Nicotinate-nucleotide--dimethylbenzimidazole phosphoribosyltransferase</fullName>
        <shortName evidence="10">NN:DBI PRT</shortName>
        <ecNumber evidence="3 10">2.4.2.21</ecNumber>
    </recommendedName>
    <alternativeName>
        <fullName evidence="8 10">N(1)-alpha-phosphoribosyltransferase</fullName>
    </alternativeName>
</protein>
<dbReference type="HAMAP" id="MF_00230">
    <property type="entry name" value="CobT"/>
    <property type="match status" value="1"/>
</dbReference>
<sequence>MRAFVVKETNKAIVPVLEDKINNLTKPKGSLGRLEELAIQLGTIQQTLSPKLNKPQNIIYAADHGIVKEGVSFSAPEVTRQMIYNFIKGGAGVNMFARQHHFGLKLVDCGVNGDFGVLEGLIDRKIRKGTSNFRYEAAMSEEEFERAIEIGAEIVDMVYAEGTNVVSFGEMGIANTSPSSVWMSYFTGIDLKQCVGAGSGLASDGIKHKYEVLKASMENYTGDGSTEDILRYFGGFEMVAAVGGMLRAAELGMVIIVDGFIMTNCVLAARKCCPAVTDYCVYGHQGDETGHKLLLDYLEAKPLLNLGLRLGEGTGAICAYPLLESAVRMINEMASFKQAEVTKYF</sequence>
<evidence type="ECO:0000256" key="1">
    <source>
        <dbReference type="ARBA" id="ARBA00005049"/>
    </source>
</evidence>
<dbReference type="RefSeq" id="WP_041505172.1">
    <property type="nucleotide sequence ID" value="NZ_JPIU01000039.1"/>
</dbReference>
<dbReference type="Pfam" id="PF02277">
    <property type="entry name" value="DBI_PRT"/>
    <property type="match status" value="1"/>
</dbReference>
<keyword evidence="5 10" id="KW-0169">Cobalamin biosynthesis</keyword>
<evidence type="ECO:0000256" key="2">
    <source>
        <dbReference type="ARBA" id="ARBA00007110"/>
    </source>
</evidence>
<comment type="similarity">
    <text evidence="2 10">Belongs to the CobT family.</text>
</comment>
<dbReference type="PANTHER" id="PTHR43463:SF1">
    <property type="entry name" value="NICOTINATE-NUCLEOTIDE--DIMETHYLBENZIMIDAZOLE PHOSPHORIBOSYLTRANSFERASE"/>
    <property type="match status" value="1"/>
</dbReference>
<evidence type="ECO:0000256" key="3">
    <source>
        <dbReference type="ARBA" id="ARBA00011991"/>
    </source>
</evidence>
<dbReference type="Proteomes" id="UP000031980">
    <property type="component" value="Unassembled WGS sequence"/>
</dbReference>
<dbReference type="NCBIfam" id="NF000996">
    <property type="entry name" value="PRK00105.1"/>
    <property type="match status" value="1"/>
</dbReference>
<organism evidence="11 12">
    <name type="scientific">Sanguibacteroides justesenii</name>
    <dbReference type="NCBI Taxonomy" id="1547597"/>
    <lineage>
        <taxon>Bacteria</taxon>
        <taxon>Pseudomonadati</taxon>
        <taxon>Bacteroidota</taxon>
        <taxon>Bacteroidia</taxon>
        <taxon>Bacteroidales</taxon>
        <taxon>Porphyromonadaceae</taxon>
        <taxon>Sanguibacteroides</taxon>
    </lineage>
</organism>
<keyword evidence="7 10" id="KW-0808">Transferase</keyword>
<dbReference type="EC" id="2.4.2.21" evidence="3 10"/>
<dbReference type="InterPro" id="IPR023195">
    <property type="entry name" value="Nict_dMeBzImd_PRibTrfase_N"/>
</dbReference>
<dbReference type="InterPro" id="IPR017846">
    <property type="entry name" value="Nict_dMeBzImd_PRibTrfase_bact"/>
</dbReference>
<dbReference type="GO" id="GO:0009236">
    <property type="term" value="P:cobalamin biosynthetic process"/>
    <property type="evidence" value="ECO:0007669"/>
    <property type="project" value="UniProtKB-UniRule"/>
</dbReference>
<keyword evidence="12" id="KW-1185">Reference proteome</keyword>
<feature type="active site" description="Proton acceptor" evidence="10">
    <location>
        <position position="312"/>
    </location>
</feature>
<evidence type="ECO:0000256" key="5">
    <source>
        <dbReference type="ARBA" id="ARBA00022573"/>
    </source>
</evidence>
<comment type="function">
    <text evidence="10">Catalyzes the synthesis of alpha-ribazole-5'-phosphate from nicotinate mononucleotide (NAMN) and 5,6-dimethylbenzimidazole (DMB).</text>
</comment>
<dbReference type="UniPathway" id="UPA00061">
    <property type="reaction ID" value="UER00516"/>
</dbReference>
<dbReference type="CDD" id="cd02439">
    <property type="entry name" value="DMB-PRT_CobT"/>
    <property type="match status" value="1"/>
</dbReference>
<dbReference type="SUPFAM" id="SSF52733">
    <property type="entry name" value="Nicotinate mononucleotide:5,6-dimethylbenzimidazole phosphoribosyltransferase (CobT)"/>
    <property type="match status" value="1"/>
</dbReference>
<dbReference type="InterPro" id="IPR036087">
    <property type="entry name" value="Nict_dMeBzImd_PRibTrfase_sf"/>
</dbReference>
<dbReference type="Gene3D" id="1.10.1610.10">
    <property type="match status" value="1"/>
</dbReference>
<accession>A0A0C3R4C6</accession>
<evidence type="ECO:0000256" key="4">
    <source>
        <dbReference type="ARBA" id="ARBA00015486"/>
    </source>
</evidence>
<evidence type="ECO:0000256" key="7">
    <source>
        <dbReference type="ARBA" id="ARBA00022679"/>
    </source>
</evidence>
<comment type="catalytic activity">
    <reaction evidence="9 10">
        <text>5,6-dimethylbenzimidazole + nicotinate beta-D-ribonucleotide = alpha-ribazole 5'-phosphate + nicotinate + H(+)</text>
        <dbReference type="Rhea" id="RHEA:11196"/>
        <dbReference type="ChEBI" id="CHEBI:15378"/>
        <dbReference type="ChEBI" id="CHEBI:15890"/>
        <dbReference type="ChEBI" id="CHEBI:32544"/>
        <dbReference type="ChEBI" id="CHEBI:57502"/>
        <dbReference type="ChEBI" id="CHEBI:57918"/>
        <dbReference type="EC" id="2.4.2.21"/>
    </reaction>
</comment>
<comment type="caution">
    <text evidence="11">The sequence shown here is derived from an EMBL/GenBank/DDBJ whole genome shotgun (WGS) entry which is preliminary data.</text>
</comment>
<dbReference type="AlphaFoldDB" id="A0A0C3R4C6"/>
<evidence type="ECO:0000256" key="6">
    <source>
        <dbReference type="ARBA" id="ARBA00022676"/>
    </source>
</evidence>
<name>A0A0C3R4C6_9PORP</name>
<dbReference type="EMBL" id="JPIU01000039">
    <property type="protein sequence ID" value="KIO44260.1"/>
    <property type="molecule type" value="Genomic_DNA"/>
</dbReference>
<dbReference type="FunFam" id="3.40.50.10210:FF:000001">
    <property type="entry name" value="Nicotinate-nucleotide--dimethylbenzimidazole phosphoribosyltransferase"/>
    <property type="match status" value="1"/>
</dbReference>
<gene>
    <name evidence="10" type="primary">cobT</name>
    <name evidence="11" type="ORF">BA92_08575</name>
</gene>
<dbReference type="GO" id="GO:0008939">
    <property type="term" value="F:nicotinate-nucleotide-dimethylbenzimidazole phosphoribosyltransferase activity"/>
    <property type="evidence" value="ECO:0007669"/>
    <property type="project" value="UniProtKB-UniRule"/>
</dbReference>
<dbReference type="PANTHER" id="PTHR43463">
    <property type="entry name" value="NICOTINATE-NUCLEOTIDE--DIMETHYLBENZIMIDAZOLE PHOSPHORIBOSYLTRANSFERASE"/>
    <property type="match status" value="1"/>
</dbReference>
<dbReference type="NCBIfam" id="TIGR03160">
    <property type="entry name" value="cobT_DBIPRT"/>
    <property type="match status" value="1"/>
</dbReference>
<keyword evidence="6 10" id="KW-0328">Glycosyltransferase</keyword>
<dbReference type="Gene3D" id="3.40.50.10210">
    <property type="match status" value="1"/>
</dbReference>
<evidence type="ECO:0000313" key="12">
    <source>
        <dbReference type="Proteomes" id="UP000031980"/>
    </source>
</evidence>
<reference evidence="11 12" key="1">
    <citation type="submission" date="2014-07" db="EMBL/GenBank/DDBJ databases">
        <title>Porphyromonadaceae bacterium OUH 308042 = ATCC BAA-2681 = DSM 28342 draft genome.</title>
        <authorList>
            <person name="Sydenham T.V."/>
            <person name="Hasman H."/>
            <person name="Justensen U.S."/>
        </authorList>
    </citation>
    <scope>NUCLEOTIDE SEQUENCE [LARGE SCALE GENOMIC DNA]</scope>
    <source>
        <strain evidence="11 12">OUH 308042</strain>
    </source>
</reference>
<evidence type="ECO:0000256" key="8">
    <source>
        <dbReference type="ARBA" id="ARBA00030686"/>
    </source>
</evidence>
<evidence type="ECO:0000313" key="11">
    <source>
        <dbReference type="EMBL" id="KIO44260.1"/>
    </source>
</evidence>